<dbReference type="RefSeq" id="WP_377605243.1">
    <property type="nucleotide sequence ID" value="NZ_JBHUME010000011.1"/>
</dbReference>
<name>A0ABW5PH23_9BACL</name>
<keyword evidence="3" id="KW-1185">Reference proteome</keyword>
<reference evidence="3" key="1">
    <citation type="journal article" date="2019" name="Int. J. Syst. Evol. Microbiol.">
        <title>The Global Catalogue of Microorganisms (GCM) 10K type strain sequencing project: providing services to taxonomists for standard genome sequencing and annotation.</title>
        <authorList>
            <consortium name="The Broad Institute Genomics Platform"/>
            <consortium name="The Broad Institute Genome Sequencing Center for Infectious Disease"/>
            <person name="Wu L."/>
            <person name="Ma J."/>
        </authorList>
    </citation>
    <scope>NUCLEOTIDE SEQUENCE [LARGE SCALE GENOMIC DNA]</scope>
    <source>
        <strain evidence="3">KCTC 3950</strain>
    </source>
</reference>
<evidence type="ECO:0000313" key="2">
    <source>
        <dbReference type="EMBL" id="MFD2614424.1"/>
    </source>
</evidence>
<dbReference type="Gene3D" id="2.60.120.560">
    <property type="entry name" value="Exo-inulinase, domain 1"/>
    <property type="match status" value="2"/>
</dbReference>
<dbReference type="EMBL" id="JBHUME010000011">
    <property type="protein sequence ID" value="MFD2614424.1"/>
    <property type="molecule type" value="Genomic_DNA"/>
</dbReference>
<dbReference type="InterPro" id="IPR012854">
    <property type="entry name" value="Cu_amine_oxidase-like_N"/>
</dbReference>
<proteinExistence type="predicted"/>
<protein>
    <submittedName>
        <fullName evidence="2">Stalk domain-containing protein</fullName>
    </submittedName>
</protein>
<dbReference type="Gene3D" id="3.30.457.10">
    <property type="entry name" value="Copper amine oxidase-like, N-terminal domain"/>
    <property type="match status" value="1"/>
</dbReference>
<evidence type="ECO:0000313" key="3">
    <source>
        <dbReference type="Proteomes" id="UP001597541"/>
    </source>
</evidence>
<dbReference type="Pfam" id="PF07833">
    <property type="entry name" value="Cu_amine_oxidN1"/>
    <property type="match status" value="1"/>
</dbReference>
<organism evidence="2 3">
    <name type="scientific">Paenibacillus gansuensis</name>
    <dbReference type="NCBI Taxonomy" id="306542"/>
    <lineage>
        <taxon>Bacteria</taxon>
        <taxon>Bacillati</taxon>
        <taxon>Bacillota</taxon>
        <taxon>Bacilli</taxon>
        <taxon>Bacillales</taxon>
        <taxon>Paenibacillaceae</taxon>
        <taxon>Paenibacillus</taxon>
    </lineage>
</organism>
<evidence type="ECO:0000259" key="1">
    <source>
        <dbReference type="Pfam" id="PF07833"/>
    </source>
</evidence>
<dbReference type="Proteomes" id="UP001597541">
    <property type="component" value="Unassembled WGS sequence"/>
</dbReference>
<accession>A0ABW5PH23</accession>
<gene>
    <name evidence="2" type="ORF">ACFSUF_18590</name>
</gene>
<feature type="domain" description="Copper amine oxidase-like N-terminal" evidence="1">
    <location>
        <begin position="47"/>
        <end position="146"/>
    </location>
</feature>
<dbReference type="SUPFAM" id="SSF55383">
    <property type="entry name" value="Copper amine oxidase, domain N"/>
    <property type="match status" value="1"/>
</dbReference>
<sequence length="524" mass="55928">MHGKLGISRKTWAGSFRITYLTLVLVLLVTVSLTGIGSASPPARIEINDSAVNFQTSPILEGKELYVPMDEYLNALQAVYVNDEYTSTVKIRKNGRTAQFTLGRTTALKNGVPHYLPAPVSESGGKIMIPFQFVTEALGGTVTAVSGKTAFRVSIEHLPDVPPVDPNDEPYGGGDGPVYDSIFTPKIGNWKIEDEMYTTDGTTNGSTATREEGVLADFSFEVTVRMLNDNGDANNWAGLNFRKMNGSGYPWDDGYLLYISATGNVVVFKAGEGPIASKPLGRNITEQDLRLKISMIGPELNIYTDGGTDPFLSLSDSSFTEGYIGLGATQAVVQFKDIVITENPAGEGPAHVFTPKIGEWSIENEVYLTDGVTNGSVATREESVLGDFAIEATIRMTDAKGDLNNWAGLNFRKANTSAFPWDDGYLVIATGTGNLLVLKAGSGVLAGKALGTSIAEQDLRLKVTMVGSEMNIYVNGGAEPFLTLSDSSFTEGYVGLASTQAMVQFKDIAVSDDPNGANADPAAP</sequence>
<comment type="caution">
    <text evidence="2">The sequence shown here is derived from an EMBL/GenBank/DDBJ whole genome shotgun (WGS) entry which is preliminary data.</text>
</comment>
<dbReference type="InterPro" id="IPR036582">
    <property type="entry name" value="Mao_N_sf"/>
</dbReference>